<dbReference type="EMBL" id="FOEG01000006">
    <property type="protein sequence ID" value="SEP01389.1"/>
    <property type="molecule type" value="Genomic_DNA"/>
</dbReference>
<sequence>MSETLLHTRIQGEGHAVVILHGLFGSGSNWNRIARDLATDHQVVVMDLPNHGQSPHVETMAYPDMAAAVANTLDHYGIPPGTIIGHSMGGKVAMALALTDPAYVRRLLIGDIAPIRYGDHGHGRLLRALQRMDPQRLGSRAAASEALAEDIPEAGLRQFLLTNLESRDGAFAWRIPLQALEANLPTIADFPDMDGHYDGPTLFLHGANSDYVPESAHDAIHALFPAAAIEPLPDAGHWLHAEQPQAFLERTRRFLEAGRNAA</sequence>
<dbReference type="OrthoDB" id="9808398at2"/>
<protein>
    <submittedName>
        <fullName evidence="3">Pimeloyl-ACP methyl ester carboxylesterase</fullName>
    </submittedName>
</protein>
<accession>A0A1H8UDU0</accession>
<feature type="domain" description="AB hydrolase-1" evidence="2">
    <location>
        <begin position="16"/>
        <end position="243"/>
    </location>
</feature>
<dbReference type="Gene3D" id="3.40.50.1820">
    <property type="entry name" value="alpha/beta hydrolase"/>
    <property type="match status" value="1"/>
</dbReference>
<keyword evidence="4" id="KW-1185">Reference proteome</keyword>
<dbReference type="AlphaFoldDB" id="A0A1H8UDU0"/>
<dbReference type="InterPro" id="IPR000073">
    <property type="entry name" value="AB_hydrolase_1"/>
</dbReference>
<evidence type="ECO:0000259" key="2">
    <source>
        <dbReference type="Pfam" id="PF00561"/>
    </source>
</evidence>
<dbReference type="Pfam" id="PF00561">
    <property type="entry name" value="Abhydrolase_1"/>
    <property type="match status" value="1"/>
</dbReference>
<name>A0A1H8UDU0_9GAMM</name>
<dbReference type="PANTHER" id="PTHR46118:SF4">
    <property type="entry name" value="PROTEIN ABHD11"/>
    <property type="match status" value="1"/>
</dbReference>
<reference evidence="3 4" key="1">
    <citation type="submission" date="2016-10" db="EMBL/GenBank/DDBJ databases">
        <authorList>
            <person name="de Groot N.N."/>
        </authorList>
    </citation>
    <scope>NUCLEOTIDE SEQUENCE [LARGE SCALE GENOMIC DNA]</scope>
    <source>
        <strain evidence="3 4">CGMCC 1.6291</strain>
    </source>
</reference>
<keyword evidence="1" id="KW-0378">Hydrolase</keyword>
<proteinExistence type="predicted"/>
<evidence type="ECO:0000256" key="1">
    <source>
        <dbReference type="ARBA" id="ARBA00022801"/>
    </source>
</evidence>
<dbReference type="RefSeq" id="WP_091644871.1">
    <property type="nucleotide sequence ID" value="NZ_FOEG01000006.1"/>
</dbReference>
<dbReference type="GO" id="GO:0016787">
    <property type="term" value="F:hydrolase activity"/>
    <property type="evidence" value="ECO:0007669"/>
    <property type="project" value="UniProtKB-KW"/>
</dbReference>
<gene>
    <name evidence="3" type="ORF">SAMN04488052_106130</name>
</gene>
<dbReference type="PRINTS" id="PR00111">
    <property type="entry name" value="ABHYDROLASE"/>
</dbReference>
<dbReference type="Proteomes" id="UP000199657">
    <property type="component" value="Unassembled WGS sequence"/>
</dbReference>
<dbReference type="STRING" id="406100.SAMN04488052_106130"/>
<evidence type="ECO:0000313" key="3">
    <source>
        <dbReference type="EMBL" id="SEP01389.1"/>
    </source>
</evidence>
<evidence type="ECO:0000313" key="4">
    <source>
        <dbReference type="Proteomes" id="UP000199657"/>
    </source>
</evidence>
<dbReference type="SUPFAM" id="SSF53474">
    <property type="entry name" value="alpha/beta-Hydrolases"/>
    <property type="match status" value="1"/>
</dbReference>
<dbReference type="InterPro" id="IPR029058">
    <property type="entry name" value="AB_hydrolase_fold"/>
</dbReference>
<organism evidence="3 4">
    <name type="scientific">Aquisalimonas asiatica</name>
    <dbReference type="NCBI Taxonomy" id="406100"/>
    <lineage>
        <taxon>Bacteria</taxon>
        <taxon>Pseudomonadati</taxon>
        <taxon>Pseudomonadota</taxon>
        <taxon>Gammaproteobacteria</taxon>
        <taxon>Chromatiales</taxon>
        <taxon>Ectothiorhodospiraceae</taxon>
        <taxon>Aquisalimonas</taxon>
    </lineage>
</organism>
<dbReference type="PANTHER" id="PTHR46118">
    <property type="entry name" value="PROTEIN ABHD11"/>
    <property type="match status" value="1"/>
</dbReference>